<accession>A0A8D7B1V7</accession>
<proteinExistence type="predicted"/>
<dbReference type="AlphaFoldDB" id="A0A8D7B1V7"/>
<dbReference type="PANTHER" id="PTHR35478:SF1">
    <property type="entry name" value="ZINC FINGER FYVE DOMAIN-CONTAINING PROTEIN 26"/>
    <property type="match status" value="1"/>
</dbReference>
<feature type="region of interest" description="Disordered" evidence="1">
    <location>
        <begin position="45"/>
        <end position="66"/>
    </location>
</feature>
<evidence type="ECO:0000256" key="1">
    <source>
        <dbReference type="SAM" id="MobiDB-lite"/>
    </source>
</evidence>
<dbReference type="EMBL" id="HG996466">
    <property type="protein sequence ID" value="CAG1860402.1"/>
    <property type="molecule type" value="Genomic_DNA"/>
</dbReference>
<name>A0A8D7B1V7_MUSAM</name>
<protein>
    <submittedName>
        <fullName evidence="2">(wild Malaysian banana) hypothetical protein</fullName>
    </submittedName>
</protein>
<dbReference type="PANTHER" id="PTHR35478">
    <property type="entry name" value="ZINC FINGER FYVE DOMAIN PROTEIN"/>
    <property type="match status" value="1"/>
</dbReference>
<reference evidence="2" key="1">
    <citation type="submission" date="2021-03" db="EMBL/GenBank/DDBJ databases">
        <authorList>
            <consortium name="Genoscope - CEA"/>
            <person name="William W."/>
        </authorList>
    </citation>
    <scope>NUCLEOTIDE SEQUENCE</scope>
    <source>
        <strain evidence="2">Doubled-haploid Pahang</strain>
    </source>
</reference>
<sequence length="160" mass="17633">MMKQLQSASLILKDFPSLRDDNLILAYAAKAITVNVGAAHRETRISVSGSRSKQKTRSGTPSMSNFASSIGNWQREARWLFSGLIVIMLQDSSKGCSSKRKSSGFMHSDRVAWEAMSGIQEERATAFSADGQERIPFVCIAEEWVLTGDPIKDNVVRGFS</sequence>
<gene>
    <name evidence="2" type="ORF">GSMUA_97060.1</name>
</gene>
<evidence type="ECO:0000313" key="2">
    <source>
        <dbReference type="EMBL" id="CAG1860402.1"/>
    </source>
</evidence>
<organism evidence="2">
    <name type="scientific">Musa acuminata subsp. malaccensis</name>
    <name type="common">Wild banana</name>
    <name type="synonym">Musa malaccensis</name>
    <dbReference type="NCBI Taxonomy" id="214687"/>
    <lineage>
        <taxon>Eukaryota</taxon>
        <taxon>Viridiplantae</taxon>
        <taxon>Streptophyta</taxon>
        <taxon>Embryophyta</taxon>
        <taxon>Tracheophyta</taxon>
        <taxon>Spermatophyta</taxon>
        <taxon>Magnoliopsida</taxon>
        <taxon>Liliopsida</taxon>
        <taxon>Zingiberales</taxon>
        <taxon>Musaceae</taxon>
        <taxon>Musa</taxon>
    </lineage>
</organism>